<dbReference type="Proteomes" id="UP000243255">
    <property type="component" value="Unassembled WGS sequence"/>
</dbReference>
<gene>
    <name evidence="1" type="ORF">SAMN04488530_1254</name>
</gene>
<sequence>MKYNGVYDELEYLKEKISKLENMSVNMKLALIQISLELGWSDTAIKNVIGAFDNELEFFRNSMEKFKL</sequence>
<dbReference type="EMBL" id="FQWX01000025">
    <property type="protein sequence ID" value="SHH18669.1"/>
    <property type="molecule type" value="Genomic_DNA"/>
</dbReference>
<name>A0A1M5QY90_9FIRM</name>
<organism evidence="1 2">
    <name type="scientific">Asaccharospora irregularis DSM 2635</name>
    <dbReference type="NCBI Taxonomy" id="1121321"/>
    <lineage>
        <taxon>Bacteria</taxon>
        <taxon>Bacillati</taxon>
        <taxon>Bacillota</taxon>
        <taxon>Clostridia</taxon>
        <taxon>Peptostreptococcales</taxon>
        <taxon>Peptostreptococcaceae</taxon>
        <taxon>Asaccharospora</taxon>
    </lineage>
</organism>
<keyword evidence="2" id="KW-1185">Reference proteome</keyword>
<evidence type="ECO:0000313" key="1">
    <source>
        <dbReference type="EMBL" id="SHH18669.1"/>
    </source>
</evidence>
<proteinExistence type="predicted"/>
<protein>
    <submittedName>
        <fullName evidence="1">Uncharacterized protein</fullName>
    </submittedName>
</protein>
<dbReference type="STRING" id="1121321.SAMN04488530_1254"/>
<dbReference type="AlphaFoldDB" id="A0A1M5QY90"/>
<dbReference type="RefSeq" id="WP_073126739.1">
    <property type="nucleotide sequence ID" value="NZ_BAABCH010000025.1"/>
</dbReference>
<accession>A0A1M5QY90</accession>
<reference evidence="1" key="1">
    <citation type="submission" date="2016-11" db="EMBL/GenBank/DDBJ databases">
        <authorList>
            <person name="Jaros S."/>
            <person name="Januszkiewicz K."/>
            <person name="Wedrychowicz H."/>
        </authorList>
    </citation>
    <scope>NUCLEOTIDE SEQUENCE [LARGE SCALE GENOMIC DNA]</scope>
    <source>
        <strain evidence="1">DSM 2635</strain>
    </source>
</reference>
<evidence type="ECO:0000313" key="2">
    <source>
        <dbReference type="Proteomes" id="UP000243255"/>
    </source>
</evidence>